<proteinExistence type="predicted"/>
<name>A0AAD7ZF28_DIPPU</name>
<sequence>MCRTPKSGRLLQYAMSEQEFGEATLSKTQDRRITISEIASHVGSSAPQPGTKKFDENALDTSGTSSLQSRFVTLGRGVYAQLADYTSSLILQGRHQKEQEIINIESLQVLLIDFQTCSSVLDNYRSLLS</sequence>
<gene>
    <name evidence="2" type="ORF">L9F63_024742</name>
</gene>
<feature type="region of interest" description="Disordered" evidence="1">
    <location>
        <begin position="40"/>
        <end position="62"/>
    </location>
</feature>
<organism evidence="2 3">
    <name type="scientific">Diploptera punctata</name>
    <name type="common">Pacific beetle cockroach</name>
    <dbReference type="NCBI Taxonomy" id="6984"/>
    <lineage>
        <taxon>Eukaryota</taxon>
        <taxon>Metazoa</taxon>
        <taxon>Ecdysozoa</taxon>
        <taxon>Arthropoda</taxon>
        <taxon>Hexapoda</taxon>
        <taxon>Insecta</taxon>
        <taxon>Pterygota</taxon>
        <taxon>Neoptera</taxon>
        <taxon>Polyneoptera</taxon>
        <taxon>Dictyoptera</taxon>
        <taxon>Blattodea</taxon>
        <taxon>Blaberoidea</taxon>
        <taxon>Blaberidae</taxon>
        <taxon>Diplopterinae</taxon>
        <taxon>Diploptera</taxon>
    </lineage>
</organism>
<protein>
    <submittedName>
        <fullName evidence="2">Uncharacterized protein</fullName>
    </submittedName>
</protein>
<accession>A0AAD7ZF28</accession>
<dbReference type="Proteomes" id="UP001233999">
    <property type="component" value="Unassembled WGS sequence"/>
</dbReference>
<evidence type="ECO:0000313" key="3">
    <source>
        <dbReference type="Proteomes" id="UP001233999"/>
    </source>
</evidence>
<comment type="caution">
    <text evidence="2">The sequence shown here is derived from an EMBL/GenBank/DDBJ whole genome shotgun (WGS) entry which is preliminary data.</text>
</comment>
<reference evidence="2" key="2">
    <citation type="submission" date="2023-05" db="EMBL/GenBank/DDBJ databases">
        <authorList>
            <person name="Fouks B."/>
        </authorList>
    </citation>
    <scope>NUCLEOTIDE SEQUENCE</scope>
    <source>
        <strain evidence="2">Stay&amp;Tobe</strain>
        <tissue evidence="2">Testes</tissue>
    </source>
</reference>
<evidence type="ECO:0000313" key="2">
    <source>
        <dbReference type="EMBL" id="KAJ9579150.1"/>
    </source>
</evidence>
<dbReference type="AlphaFoldDB" id="A0AAD7ZF28"/>
<keyword evidence="3" id="KW-1185">Reference proteome</keyword>
<evidence type="ECO:0000256" key="1">
    <source>
        <dbReference type="SAM" id="MobiDB-lite"/>
    </source>
</evidence>
<dbReference type="EMBL" id="JASPKZ010008649">
    <property type="protein sequence ID" value="KAJ9579150.1"/>
    <property type="molecule type" value="Genomic_DNA"/>
</dbReference>
<reference evidence="2" key="1">
    <citation type="journal article" date="2023" name="IScience">
        <title>Live-bearing cockroach genome reveals convergent evolutionary mechanisms linked to viviparity in insects and beyond.</title>
        <authorList>
            <person name="Fouks B."/>
            <person name="Harrison M.C."/>
            <person name="Mikhailova A.A."/>
            <person name="Marchal E."/>
            <person name="English S."/>
            <person name="Carruthers M."/>
            <person name="Jennings E.C."/>
            <person name="Chiamaka E.L."/>
            <person name="Frigard R.A."/>
            <person name="Pippel M."/>
            <person name="Attardo G.M."/>
            <person name="Benoit J.B."/>
            <person name="Bornberg-Bauer E."/>
            <person name="Tobe S.S."/>
        </authorList>
    </citation>
    <scope>NUCLEOTIDE SEQUENCE</scope>
    <source>
        <strain evidence="2">Stay&amp;Tobe</strain>
    </source>
</reference>